<feature type="signal peptide" evidence="6">
    <location>
        <begin position="1"/>
        <end position="31"/>
    </location>
</feature>
<dbReference type="STRING" id="1844972.A7K91_23390"/>
<comment type="similarity">
    <text evidence="1 4">Belongs to the bacterial solute-binding protein 9 family.</text>
</comment>
<dbReference type="InterPro" id="IPR006129">
    <property type="entry name" value="AdhesinB"/>
</dbReference>
<dbReference type="EMBL" id="LYPA01000075">
    <property type="protein sequence ID" value="OBR63055.1"/>
    <property type="molecule type" value="Genomic_DNA"/>
</dbReference>
<protein>
    <submittedName>
        <fullName evidence="7">ABC transporter substrate-binding protein</fullName>
    </submittedName>
</protein>
<dbReference type="GO" id="GO:0046872">
    <property type="term" value="F:metal ion binding"/>
    <property type="evidence" value="ECO:0007669"/>
    <property type="project" value="InterPro"/>
</dbReference>
<feature type="compositionally biased region" description="Polar residues" evidence="5">
    <location>
        <begin position="35"/>
        <end position="52"/>
    </location>
</feature>
<accession>A0A1A5YCD7</accession>
<dbReference type="PANTHER" id="PTHR42953">
    <property type="entry name" value="HIGH-AFFINITY ZINC UPTAKE SYSTEM PROTEIN ZNUA-RELATED"/>
    <property type="match status" value="1"/>
</dbReference>
<dbReference type="OrthoDB" id="9810636at2"/>
<evidence type="ECO:0000313" key="8">
    <source>
        <dbReference type="Proteomes" id="UP000092024"/>
    </source>
</evidence>
<feature type="region of interest" description="Disordered" evidence="5">
    <location>
        <begin position="149"/>
        <end position="193"/>
    </location>
</feature>
<reference evidence="7 8" key="1">
    <citation type="submission" date="2016-05" db="EMBL/GenBank/DDBJ databases">
        <title>Paenibacillus oryzae. sp. nov., isolated from the rice root.</title>
        <authorList>
            <person name="Zhang J."/>
            <person name="Zhang X."/>
        </authorList>
    </citation>
    <scope>NUCLEOTIDE SEQUENCE [LARGE SCALE GENOMIC DNA]</scope>
    <source>
        <strain evidence="7 8">1DrF-4</strain>
    </source>
</reference>
<proteinExistence type="inferred from homology"/>
<name>A0A1A5YCD7_9BACL</name>
<evidence type="ECO:0000256" key="2">
    <source>
        <dbReference type="ARBA" id="ARBA00022448"/>
    </source>
</evidence>
<feature type="compositionally biased region" description="Basic and acidic residues" evidence="5">
    <location>
        <begin position="152"/>
        <end position="190"/>
    </location>
</feature>
<feature type="chain" id="PRO_5008340223" evidence="6">
    <location>
        <begin position="32"/>
        <end position="359"/>
    </location>
</feature>
<sequence>MFKKRNYRHVATSAALSLLLLLAACSGNGNGTGGVTPSASPSNEAGSGSDQATAEPAERLKVVTSFYPLYYLASEIGGEHVEVNNLIAAGIEPHDWTPKSQDLVQASQADLFLYHGAGLEVWIDDFLKGVSGDSKAIVAEASTGIKLISGQEDEHSHEEESHDHDEDGHSHEEEEHGAEEEHGHSHDTDPHTWVSPKSALVLAANVKDSLAKADPDHASDYESSYVLLKEKLESLDQAYEAGLSAVSQKNLVVSHQAFGYLARDYGLNQISIMGLSPDAEPRAQDIAKIAKFVKENGVKYIFFEELVSDQLANMLANEAGVDTMVLNPLEGLTKEQEQAGTTYLDLMNSNLQNLMKALQ</sequence>
<evidence type="ECO:0000256" key="5">
    <source>
        <dbReference type="SAM" id="MobiDB-lite"/>
    </source>
</evidence>
<evidence type="ECO:0000313" key="7">
    <source>
        <dbReference type="EMBL" id="OBR63055.1"/>
    </source>
</evidence>
<gene>
    <name evidence="7" type="ORF">A7K91_23390</name>
</gene>
<keyword evidence="8" id="KW-1185">Reference proteome</keyword>
<evidence type="ECO:0000256" key="4">
    <source>
        <dbReference type="RuleBase" id="RU003512"/>
    </source>
</evidence>
<feature type="region of interest" description="Disordered" evidence="5">
    <location>
        <begin position="33"/>
        <end position="54"/>
    </location>
</feature>
<comment type="caution">
    <text evidence="7">The sequence shown here is derived from an EMBL/GenBank/DDBJ whole genome shotgun (WGS) entry which is preliminary data.</text>
</comment>
<dbReference type="Gene3D" id="3.40.50.1980">
    <property type="entry name" value="Nitrogenase molybdenum iron protein domain"/>
    <property type="match status" value="2"/>
</dbReference>
<evidence type="ECO:0000256" key="6">
    <source>
        <dbReference type="SAM" id="SignalP"/>
    </source>
</evidence>
<evidence type="ECO:0000256" key="1">
    <source>
        <dbReference type="ARBA" id="ARBA00011028"/>
    </source>
</evidence>
<dbReference type="PROSITE" id="PS51257">
    <property type="entry name" value="PROKAR_LIPOPROTEIN"/>
    <property type="match status" value="1"/>
</dbReference>
<keyword evidence="2 4" id="KW-0813">Transport</keyword>
<dbReference type="GO" id="GO:0007155">
    <property type="term" value="P:cell adhesion"/>
    <property type="evidence" value="ECO:0007669"/>
    <property type="project" value="InterPro"/>
</dbReference>
<dbReference type="Proteomes" id="UP000092024">
    <property type="component" value="Unassembled WGS sequence"/>
</dbReference>
<organism evidence="7 8">
    <name type="scientific">Paenibacillus oryzae</name>
    <dbReference type="NCBI Taxonomy" id="1844972"/>
    <lineage>
        <taxon>Bacteria</taxon>
        <taxon>Bacillati</taxon>
        <taxon>Bacillota</taxon>
        <taxon>Bacilli</taxon>
        <taxon>Bacillales</taxon>
        <taxon>Paenibacillaceae</taxon>
        <taxon>Paenibacillus</taxon>
    </lineage>
</organism>
<dbReference type="GO" id="GO:0030001">
    <property type="term" value="P:metal ion transport"/>
    <property type="evidence" value="ECO:0007669"/>
    <property type="project" value="InterPro"/>
</dbReference>
<dbReference type="InterPro" id="IPR050492">
    <property type="entry name" value="Bact_metal-bind_prot9"/>
</dbReference>
<dbReference type="Pfam" id="PF01297">
    <property type="entry name" value="ZnuA"/>
    <property type="match status" value="1"/>
</dbReference>
<dbReference type="AlphaFoldDB" id="A0A1A5YCD7"/>
<dbReference type="InterPro" id="IPR006127">
    <property type="entry name" value="ZnuA-like"/>
</dbReference>
<evidence type="ECO:0000256" key="3">
    <source>
        <dbReference type="ARBA" id="ARBA00022729"/>
    </source>
</evidence>
<dbReference type="PANTHER" id="PTHR42953:SF3">
    <property type="entry name" value="HIGH-AFFINITY ZINC UPTAKE SYSTEM PROTEIN ZNUA"/>
    <property type="match status" value="1"/>
</dbReference>
<dbReference type="InterPro" id="IPR006128">
    <property type="entry name" value="Lipoprotein_PsaA-like"/>
</dbReference>
<dbReference type="PRINTS" id="PR00690">
    <property type="entry name" value="ADHESNFAMILY"/>
</dbReference>
<dbReference type="PRINTS" id="PR00691">
    <property type="entry name" value="ADHESINB"/>
</dbReference>
<keyword evidence="3 6" id="KW-0732">Signal</keyword>
<dbReference type="RefSeq" id="WP_068686633.1">
    <property type="nucleotide sequence ID" value="NZ_LYPA01000075.1"/>
</dbReference>
<dbReference type="SUPFAM" id="SSF53807">
    <property type="entry name" value="Helical backbone' metal receptor"/>
    <property type="match status" value="1"/>
</dbReference>